<evidence type="ECO:0000313" key="3">
    <source>
        <dbReference type="Proteomes" id="UP000053647"/>
    </source>
</evidence>
<dbReference type="HOGENOM" id="CLU_022551_0_0_1"/>
<protein>
    <submittedName>
        <fullName evidence="2">Uncharacterized protein</fullName>
    </submittedName>
</protein>
<dbReference type="Proteomes" id="UP000053647">
    <property type="component" value="Unassembled WGS sequence"/>
</dbReference>
<proteinExistence type="predicted"/>
<dbReference type="AlphaFoldDB" id="A0A0C9SNX8"/>
<keyword evidence="3" id="KW-1185">Reference proteome</keyword>
<feature type="compositionally biased region" description="Basic and acidic residues" evidence="1">
    <location>
        <begin position="55"/>
        <end position="70"/>
    </location>
</feature>
<sequence length="433" mass="48129">MPPKVKHSKSSMAKSFGPATEEGLQTRSASMKTRSGSLYVAIPSGPRPKPRLKRKDPDAVHLTEEGDDHPPSATLHIESNKDMATGTASHLADKTLADVEHVEQLVLLGDATSTNGRVMALPRSCSSSLEWPGSDVEFTQIEQHEDPYEVEPETKAFDEDISNDESDAYKPDDDNEDADKVGEEEEEEVLLSPKVIQTKGKVRTALSKVRAFCQRGEKKAKRATLLSDLEPTDESDQEAVGTKSKKGPLSKEALAECEEFSREMEERATALAKKFGKKTRSIFFFATQGQNDEDVDRLRARQKEHYKVLRDSEEGEEKWDIMRQYYIETAAGVESGPKSSVGYIMAARDVFVKSAAAFCRLQNLHIFGFVIHTGVEEDSRQASGMWAGSLLVRKIIDENHMDLKRMIDWWTTGEGEEREGEGRRGALCATGQG</sequence>
<dbReference type="EMBL" id="KN819605">
    <property type="protein sequence ID" value="KIJ08524.1"/>
    <property type="molecule type" value="Genomic_DNA"/>
</dbReference>
<feature type="region of interest" description="Disordered" evidence="1">
    <location>
        <begin position="414"/>
        <end position="433"/>
    </location>
</feature>
<evidence type="ECO:0000256" key="1">
    <source>
        <dbReference type="SAM" id="MobiDB-lite"/>
    </source>
</evidence>
<organism evidence="2 3">
    <name type="scientific">Paxillus involutus ATCC 200175</name>
    <dbReference type="NCBI Taxonomy" id="664439"/>
    <lineage>
        <taxon>Eukaryota</taxon>
        <taxon>Fungi</taxon>
        <taxon>Dikarya</taxon>
        <taxon>Basidiomycota</taxon>
        <taxon>Agaricomycotina</taxon>
        <taxon>Agaricomycetes</taxon>
        <taxon>Agaricomycetidae</taxon>
        <taxon>Boletales</taxon>
        <taxon>Paxilineae</taxon>
        <taxon>Paxillaceae</taxon>
        <taxon>Paxillus</taxon>
    </lineage>
</organism>
<evidence type="ECO:0000313" key="2">
    <source>
        <dbReference type="EMBL" id="KIJ08524.1"/>
    </source>
</evidence>
<name>A0A0C9SNX8_PAXIN</name>
<feature type="region of interest" description="Disordered" evidence="1">
    <location>
        <begin position="1"/>
        <end position="87"/>
    </location>
</feature>
<feature type="compositionally biased region" description="Polar residues" evidence="1">
    <location>
        <begin position="23"/>
        <end position="36"/>
    </location>
</feature>
<feature type="compositionally biased region" description="Acidic residues" evidence="1">
    <location>
        <begin position="173"/>
        <end position="189"/>
    </location>
</feature>
<feature type="compositionally biased region" description="Basic and acidic residues" evidence="1">
    <location>
        <begin position="143"/>
        <end position="158"/>
    </location>
</feature>
<gene>
    <name evidence="2" type="ORF">PAXINDRAFT_18351</name>
</gene>
<feature type="region of interest" description="Disordered" evidence="1">
    <location>
        <begin position="143"/>
        <end position="192"/>
    </location>
</feature>
<accession>A0A0C9SNX8</accession>
<feature type="region of interest" description="Disordered" evidence="1">
    <location>
        <begin position="223"/>
        <end position="247"/>
    </location>
</feature>
<reference evidence="3" key="2">
    <citation type="submission" date="2015-01" db="EMBL/GenBank/DDBJ databases">
        <title>Evolutionary Origins and Diversification of the Mycorrhizal Mutualists.</title>
        <authorList>
            <consortium name="DOE Joint Genome Institute"/>
            <consortium name="Mycorrhizal Genomics Consortium"/>
            <person name="Kohler A."/>
            <person name="Kuo A."/>
            <person name="Nagy L.G."/>
            <person name="Floudas D."/>
            <person name="Copeland A."/>
            <person name="Barry K.W."/>
            <person name="Cichocki N."/>
            <person name="Veneault-Fourrey C."/>
            <person name="LaButti K."/>
            <person name="Lindquist E.A."/>
            <person name="Lipzen A."/>
            <person name="Lundell T."/>
            <person name="Morin E."/>
            <person name="Murat C."/>
            <person name="Riley R."/>
            <person name="Ohm R."/>
            <person name="Sun H."/>
            <person name="Tunlid A."/>
            <person name="Henrissat B."/>
            <person name="Grigoriev I.V."/>
            <person name="Hibbett D.S."/>
            <person name="Martin F."/>
        </authorList>
    </citation>
    <scope>NUCLEOTIDE SEQUENCE [LARGE SCALE GENOMIC DNA]</scope>
    <source>
        <strain evidence="3">ATCC 200175</strain>
    </source>
</reference>
<reference evidence="2 3" key="1">
    <citation type="submission" date="2014-06" db="EMBL/GenBank/DDBJ databases">
        <authorList>
            <consortium name="DOE Joint Genome Institute"/>
            <person name="Kuo A."/>
            <person name="Kohler A."/>
            <person name="Nagy L.G."/>
            <person name="Floudas D."/>
            <person name="Copeland A."/>
            <person name="Barry K.W."/>
            <person name="Cichocki N."/>
            <person name="Veneault-Fourrey C."/>
            <person name="LaButti K."/>
            <person name="Lindquist E.A."/>
            <person name="Lipzen A."/>
            <person name="Lundell T."/>
            <person name="Morin E."/>
            <person name="Murat C."/>
            <person name="Sun H."/>
            <person name="Tunlid A."/>
            <person name="Henrissat B."/>
            <person name="Grigoriev I.V."/>
            <person name="Hibbett D.S."/>
            <person name="Martin F."/>
            <person name="Nordberg H.P."/>
            <person name="Cantor M.N."/>
            <person name="Hua S.X."/>
        </authorList>
    </citation>
    <scope>NUCLEOTIDE SEQUENCE [LARGE SCALE GENOMIC DNA]</scope>
    <source>
        <strain evidence="2 3">ATCC 200175</strain>
    </source>
</reference>